<feature type="transmembrane region" description="Helical" evidence="2">
    <location>
        <begin position="262"/>
        <end position="279"/>
    </location>
</feature>
<name>A0AAW1WUU1_RUBAR</name>
<keyword evidence="2" id="KW-1133">Transmembrane helix</keyword>
<gene>
    <name evidence="3" type="ORF">M0R45_025491</name>
</gene>
<keyword evidence="1" id="KW-0175">Coiled coil</keyword>
<reference evidence="3 4" key="1">
    <citation type="journal article" date="2023" name="G3 (Bethesda)">
        <title>A chromosome-length genome assembly and annotation of blackberry (Rubus argutus, cv. 'Hillquist').</title>
        <authorList>
            <person name="Bruna T."/>
            <person name="Aryal R."/>
            <person name="Dudchenko O."/>
            <person name="Sargent D.J."/>
            <person name="Mead D."/>
            <person name="Buti M."/>
            <person name="Cavallini A."/>
            <person name="Hytonen T."/>
            <person name="Andres J."/>
            <person name="Pham M."/>
            <person name="Weisz D."/>
            <person name="Mascagni F."/>
            <person name="Usai G."/>
            <person name="Natali L."/>
            <person name="Bassil N."/>
            <person name="Fernandez G.E."/>
            <person name="Lomsadze A."/>
            <person name="Armour M."/>
            <person name="Olukolu B."/>
            <person name="Poorten T."/>
            <person name="Britton C."/>
            <person name="Davik J."/>
            <person name="Ashrafi H."/>
            <person name="Aiden E.L."/>
            <person name="Borodovsky M."/>
            <person name="Worthington M."/>
        </authorList>
    </citation>
    <scope>NUCLEOTIDE SEQUENCE [LARGE SCALE GENOMIC DNA]</scope>
    <source>
        <strain evidence="3">PI 553951</strain>
    </source>
</reference>
<evidence type="ECO:0008006" key="5">
    <source>
        <dbReference type="Google" id="ProtNLM"/>
    </source>
</evidence>
<protein>
    <recommendedName>
        <fullName evidence="5">Coiled-coil protein</fullName>
    </recommendedName>
</protein>
<feature type="transmembrane region" description="Helical" evidence="2">
    <location>
        <begin position="313"/>
        <end position="332"/>
    </location>
</feature>
<evidence type="ECO:0000256" key="2">
    <source>
        <dbReference type="SAM" id="Phobius"/>
    </source>
</evidence>
<accession>A0AAW1WUU1</accession>
<feature type="transmembrane region" description="Helical" evidence="2">
    <location>
        <begin position="285"/>
        <end position="306"/>
    </location>
</feature>
<dbReference type="PANTHER" id="PTHR36073:SF1">
    <property type="entry name" value="OS01G0962100 PROTEIN"/>
    <property type="match status" value="1"/>
</dbReference>
<keyword evidence="2" id="KW-0472">Membrane</keyword>
<proteinExistence type="predicted"/>
<keyword evidence="2" id="KW-0812">Transmembrane</keyword>
<feature type="transmembrane region" description="Helical" evidence="2">
    <location>
        <begin position="21"/>
        <end position="41"/>
    </location>
</feature>
<evidence type="ECO:0000313" key="4">
    <source>
        <dbReference type="Proteomes" id="UP001457282"/>
    </source>
</evidence>
<dbReference type="Proteomes" id="UP001457282">
    <property type="component" value="Unassembled WGS sequence"/>
</dbReference>
<feature type="coiled-coil region" evidence="1">
    <location>
        <begin position="86"/>
        <end position="155"/>
    </location>
</feature>
<feature type="transmembrane region" description="Helical" evidence="2">
    <location>
        <begin position="53"/>
        <end position="73"/>
    </location>
</feature>
<sequence length="362" mass="41316">MALFCELLTATIILATRPFSLFKLLCMFGLKTVFLFINLWIDLVKAVVSFYVNLFWRIIIWAVAFICLPGRILTALQRERRLQLHLHDMQIELENLAWDRKELQEHLQTAIKEQKMMELILTELEEEHDKVIAKIELLVGELQELKTENLRLKEIQGKSYWNFKGRNETRDVHNIAIADYGIPYGIPSWKSSYDGSGIVLQDLVMHKDAWGEESKPKTELQFLRNESKYVGPADPVMPDMNTRIVDIGEVLNQRRVIAMKQSLFSAGLSLLVGMIIWQAEDPCMPLVVAIFTVVCISLKSVVKFFLTINNRPASDAVALLSFNWFILGTLTYPTLPRVAHVVAPVALNLTDPALSWLGLSFS</sequence>
<organism evidence="3 4">
    <name type="scientific">Rubus argutus</name>
    <name type="common">Southern blackberry</name>
    <dbReference type="NCBI Taxonomy" id="59490"/>
    <lineage>
        <taxon>Eukaryota</taxon>
        <taxon>Viridiplantae</taxon>
        <taxon>Streptophyta</taxon>
        <taxon>Embryophyta</taxon>
        <taxon>Tracheophyta</taxon>
        <taxon>Spermatophyta</taxon>
        <taxon>Magnoliopsida</taxon>
        <taxon>eudicotyledons</taxon>
        <taxon>Gunneridae</taxon>
        <taxon>Pentapetalae</taxon>
        <taxon>rosids</taxon>
        <taxon>fabids</taxon>
        <taxon>Rosales</taxon>
        <taxon>Rosaceae</taxon>
        <taxon>Rosoideae</taxon>
        <taxon>Rosoideae incertae sedis</taxon>
        <taxon>Rubus</taxon>
    </lineage>
</organism>
<keyword evidence="4" id="KW-1185">Reference proteome</keyword>
<dbReference type="EMBL" id="JBEDUW010000005">
    <property type="protein sequence ID" value="KAK9928351.1"/>
    <property type="molecule type" value="Genomic_DNA"/>
</dbReference>
<comment type="caution">
    <text evidence="3">The sequence shown here is derived from an EMBL/GenBank/DDBJ whole genome shotgun (WGS) entry which is preliminary data.</text>
</comment>
<dbReference type="AlphaFoldDB" id="A0AAW1WUU1"/>
<evidence type="ECO:0000256" key="1">
    <source>
        <dbReference type="SAM" id="Coils"/>
    </source>
</evidence>
<evidence type="ECO:0000313" key="3">
    <source>
        <dbReference type="EMBL" id="KAK9928351.1"/>
    </source>
</evidence>
<dbReference type="PANTHER" id="PTHR36073">
    <property type="match status" value="1"/>
</dbReference>